<sequence length="111" mass="12406">MTLIEYRPKGTIWAEKVAEDSRIVTVLGPLDVTAGDYLIHTHEGVKVVNGKVFENEYVAVESKSEKDEFHPAGKTVDEVVSYLNDNPDEADRVIQEERDGASRKGILNYAK</sequence>
<accession>A0A411AXW4</accession>
<evidence type="ECO:0000313" key="2">
    <source>
        <dbReference type="Proteomes" id="UP000290981"/>
    </source>
</evidence>
<organism evidence="1 2">
    <name type="scientific">Streptomyces phage WheeHeim</name>
    <dbReference type="NCBI Taxonomy" id="2500797"/>
    <lineage>
        <taxon>Viruses</taxon>
        <taxon>Varidnaviria</taxon>
        <taxon>Bamfordvirae</taxon>
        <taxon>Preplasmiviricota</taxon>
        <taxon>Prepoliviricotina</taxon>
        <taxon>Tectiliviricetes</taxon>
        <taxon>Kalamavirales</taxon>
        <taxon>Tectiviridae</taxon>
        <taxon>Deltatectivirus</taxon>
        <taxon>Deltatectivirus wheeheim</taxon>
    </lineage>
</organism>
<dbReference type="Proteomes" id="UP000290981">
    <property type="component" value="Segment"/>
</dbReference>
<evidence type="ECO:0000313" key="1">
    <source>
        <dbReference type="EMBL" id="QAX92945.1"/>
    </source>
</evidence>
<proteinExistence type="predicted"/>
<dbReference type="EMBL" id="MK305890">
    <property type="protein sequence ID" value="QAX92945.1"/>
    <property type="molecule type" value="Genomic_DNA"/>
</dbReference>
<protein>
    <submittedName>
        <fullName evidence="1">Uncharacterized protein</fullName>
    </submittedName>
</protein>
<name>A0A411AXW4_9VIRU</name>
<keyword evidence="2" id="KW-1185">Reference proteome</keyword>
<reference evidence="1 2" key="1">
    <citation type="submission" date="2018-12" db="EMBL/GenBank/DDBJ databases">
        <authorList>
            <person name="Huynh A."/>
            <person name="Morcos G.S."/>
            <person name="Braun J."/>
            <person name="Danaila R."/>
            <person name="Emelio N."/>
            <person name="Mathyvannan S."/>
            <person name="Miner K."/>
            <person name="Nayak R."/>
            <person name="Norman C."/>
            <person name="Tran V."/>
            <person name="Wang J."/>
            <person name="Moy A."/>
            <person name="deCarvalho T."/>
            <person name="Erill I."/>
            <person name="Caruso S.M."/>
            <person name="Garlena R.A."/>
            <person name="Russell D.A."/>
            <person name="Pope W.H."/>
            <person name="Jacobs-Sera D."/>
            <person name="Hatfull G.F."/>
        </authorList>
    </citation>
    <scope>NUCLEOTIDE SEQUENCE [LARGE SCALE GENOMIC DNA]</scope>
</reference>
<gene>
    <name evidence="1" type="primary">37</name>
    <name evidence="1" type="ORF">SEA_WHEEHEIM_37</name>
</gene>
<dbReference type="GeneID" id="65073131"/>
<dbReference type="KEGG" id="vg:65073131"/>
<dbReference type="RefSeq" id="YP_010084095.1">
    <property type="nucleotide sequence ID" value="NC_055060.1"/>
</dbReference>